<evidence type="ECO:0000256" key="2">
    <source>
        <dbReference type="SAM" id="MobiDB-lite"/>
    </source>
</evidence>
<dbReference type="PANTHER" id="PTHR15215">
    <property type="entry name" value="CABIT DOMAIN-CONTAINING PROTEIN"/>
    <property type="match status" value="1"/>
</dbReference>
<comment type="caution">
    <text evidence="4">The sequence shown here is derived from an EMBL/GenBank/DDBJ whole genome shotgun (WGS) entry which is preliminary data.</text>
</comment>
<feature type="compositionally biased region" description="Pro residues" evidence="2">
    <location>
        <begin position="486"/>
        <end position="496"/>
    </location>
</feature>
<dbReference type="InterPro" id="IPR039671">
    <property type="entry name" value="THEMIS"/>
</dbReference>
<sequence>MEPLSFQEYICSLDHTTLPRILRICSGVYFQGSVYEISGNECCLSTGDLLKVMAVVLQKVICEDMETGQTTDLPLTFKGEQGCPVPAQTQWVLSSWGRPLQPPWAQPHCPTGLFQPAPAPRVYPTRRGPFLEGSGQWGLTLHQVLGQWDGRPQPLLCPAISPHTLLLHPVYEVHTAMHLRQDVVKIPSTLEVDVEDITEEAQHVHFAQPLLLSDVLGMEEALPAQAEILEGPASPTIFESPWVPRLRQGQRLQLHGCSRAWRVLASAPRSGRHFLLSSAYQGRFRRRPRQFAGVRELAASLRPGQWLHVVVTQDCEGRGDTVPPLSVGDRLQAQGLQGNGPGTRLLCHRHGEEEEGEELLLPLDLGGSFVEEMCDSKKYGLAELLARQPLPCEVRVVAPDPGLERDALGVLPALRLEARLDQPFLVGSFCEEPQEGFEIPPRWMDFSILLSEGPICPVVPCTRCSRVEELTEAFYYRLLAQLPRGLAPPPPRPPKPGKAGAGPGGRHPSAPGAPVPGSLPASTCPAPPLPPLPPRPPRPAQAGTGPEGRHPSDPGAPVPGSPPASARLAPPLPPLPARPSTPSHDSDEHDYETVDDNMQKTIRKMQAIFPF</sequence>
<feature type="domain" description="CABIT" evidence="3">
    <location>
        <begin position="222"/>
        <end position="427"/>
    </location>
</feature>
<gene>
    <name evidence="4" type="primary">Themis2</name>
    <name evidence="4" type="ORF">NYCBRA_R03368</name>
</gene>
<dbReference type="InterPro" id="IPR025946">
    <property type="entry name" value="CABIT_dom"/>
</dbReference>
<dbReference type="Pfam" id="PF12736">
    <property type="entry name" value="CABIT"/>
    <property type="match status" value="2"/>
</dbReference>
<keyword evidence="5" id="KW-1185">Reference proteome</keyword>
<protein>
    <submittedName>
        <fullName evidence="4">THMS2 protein</fullName>
    </submittedName>
</protein>
<feature type="region of interest" description="Disordered" evidence="2">
    <location>
        <begin position="485"/>
        <end position="595"/>
    </location>
</feature>
<feature type="non-terminal residue" evidence="4">
    <location>
        <position position="611"/>
    </location>
</feature>
<dbReference type="Proteomes" id="UP000538472">
    <property type="component" value="Unassembled WGS sequence"/>
</dbReference>
<feature type="compositionally biased region" description="Pro residues" evidence="2">
    <location>
        <begin position="570"/>
        <end position="579"/>
    </location>
</feature>
<evidence type="ECO:0000313" key="4">
    <source>
        <dbReference type="EMBL" id="NXF31882.1"/>
    </source>
</evidence>
<dbReference type="AlphaFoldDB" id="A0A7K8SR23"/>
<dbReference type="GO" id="GO:0005737">
    <property type="term" value="C:cytoplasm"/>
    <property type="evidence" value="ECO:0007669"/>
    <property type="project" value="TreeGrafter"/>
</dbReference>
<reference evidence="4 5" key="1">
    <citation type="submission" date="2019-09" db="EMBL/GenBank/DDBJ databases">
        <title>Bird 10,000 Genomes (B10K) Project - Family phase.</title>
        <authorList>
            <person name="Zhang G."/>
        </authorList>
    </citation>
    <scope>NUCLEOTIDE SEQUENCE [LARGE SCALE GENOMIC DNA]</scope>
    <source>
        <strain evidence="4">B10K-CU-031-10</strain>
        <tissue evidence="4">Muscle</tissue>
    </source>
</reference>
<evidence type="ECO:0000313" key="5">
    <source>
        <dbReference type="Proteomes" id="UP000538472"/>
    </source>
</evidence>
<evidence type="ECO:0000256" key="1">
    <source>
        <dbReference type="ARBA" id="ARBA00006414"/>
    </source>
</evidence>
<dbReference type="GO" id="GO:0005634">
    <property type="term" value="C:nucleus"/>
    <property type="evidence" value="ECO:0007669"/>
    <property type="project" value="TreeGrafter"/>
</dbReference>
<accession>A0A7K8SR23</accession>
<dbReference type="EMBL" id="VWZB01000087">
    <property type="protein sequence ID" value="NXF31882.1"/>
    <property type="molecule type" value="Genomic_DNA"/>
</dbReference>
<feature type="non-terminal residue" evidence="4">
    <location>
        <position position="1"/>
    </location>
</feature>
<name>A0A7K8SR23_9AVES</name>
<dbReference type="GO" id="GO:0050852">
    <property type="term" value="P:T cell receptor signaling pathway"/>
    <property type="evidence" value="ECO:0007669"/>
    <property type="project" value="TreeGrafter"/>
</dbReference>
<organism evidence="4 5">
    <name type="scientific">Nyctibius bracteatus</name>
    <name type="common">Rufous potoo</name>
    <dbReference type="NCBI Taxonomy" id="48426"/>
    <lineage>
        <taxon>Eukaryota</taxon>
        <taxon>Metazoa</taxon>
        <taxon>Chordata</taxon>
        <taxon>Craniata</taxon>
        <taxon>Vertebrata</taxon>
        <taxon>Euteleostomi</taxon>
        <taxon>Archelosauria</taxon>
        <taxon>Archosauria</taxon>
        <taxon>Dinosauria</taxon>
        <taxon>Saurischia</taxon>
        <taxon>Theropoda</taxon>
        <taxon>Coelurosauria</taxon>
        <taxon>Aves</taxon>
        <taxon>Neognathae</taxon>
        <taxon>Neoaves</taxon>
        <taxon>Strisores</taxon>
        <taxon>Caprimulgiformes</taxon>
        <taxon>Nyctibiidae</taxon>
        <taxon>Nyctibius</taxon>
    </lineage>
</organism>
<feature type="compositionally biased region" description="Pro residues" evidence="2">
    <location>
        <begin position="525"/>
        <end position="539"/>
    </location>
</feature>
<proteinExistence type="inferred from homology"/>
<dbReference type="PANTHER" id="PTHR15215:SF2">
    <property type="entry name" value="PROTEIN THEMIS2"/>
    <property type="match status" value="1"/>
</dbReference>
<comment type="similarity">
    <text evidence="1">Belongs to the themis family.</text>
</comment>
<evidence type="ECO:0000259" key="3">
    <source>
        <dbReference type="Pfam" id="PF12736"/>
    </source>
</evidence>
<feature type="domain" description="CABIT" evidence="3">
    <location>
        <begin position="18"/>
        <end position="79"/>
    </location>
</feature>